<evidence type="ECO:0000256" key="2">
    <source>
        <dbReference type="SAM" id="Phobius"/>
    </source>
</evidence>
<dbReference type="OrthoDB" id="5187941at2"/>
<accession>A0A221W657</accession>
<dbReference type="AlphaFoldDB" id="A0A221W657"/>
<feature type="transmembrane region" description="Helical" evidence="2">
    <location>
        <begin position="12"/>
        <end position="32"/>
    </location>
</feature>
<dbReference type="Proteomes" id="UP000204221">
    <property type="component" value="Chromosome"/>
</dbReference>
<reference evidence="3 4" key="1">
    <citation type="submission" date="2017-07" db="EMBL/GenBank/DDBJ databases">
        <title>Complete genome sequence of Actinoalloteichus hoggarensis DSM 45943, type strain of Actinoalloteichus hoggarensis.</title>
        <authorList>
            <person name="Ruckert C."/>
            <person name="Nouioui I."/>
            <person name="Willmese J."/>
            <person name="van Wezel G."/>
            <person name="Klenk H.-P."/>
            <person name="Kalinowski J."/>
            <person name="Zotchev S.B."/>
        </authorList>
    </citation>
    <scope>NUCLEOTIDE SEQUENCE [LARGE SCALE GENOMIC DNA]</scope>
    <source>
        <strain evidence="3 4">DSM 45943</strain>
    </source>
</reference>
<dbReference type="RefSeq" id="WP_093942532.1">
    <property type="nucleotide sequence ID" value="NZ_CP022521.1"/>
</dbReference>
<feature type="compositionally biased region" description="Low complexity" evidence="1">
    <location>
        <begin position="112"/>
        <end position="143"/>
    </location>
</feature>
<protein>
    <submittedName>
        <fullName evidence="3">Uncharacterized protein</fullName>
    </submittedName>
</protein>
<gene>
    <name evidence="3" type="ORF">AHOG_18700</name>
</gene>
<keyword evidence="2" id="KW-1133">Transmembrane helix</keyword>
<evidence type="ECO:0000313" key="3">
    <source>
        <dbReference type="EMBL" id="ASO21365.1"/>
    </source>
</evidence>
<sequence>MRSELLRPRWILLHVVTVVIMLVSLRLGWWQWERSQSVGGDGQNLGYAALWPAMAAFVGYVWWRWTRLELEQAAERDRSAAAEPENATASVDSTMSGASQADDDAALPGGPSASTPARAVGAAGASPSAAAPAPESARAAAARRQLDRLRARGAMERDGTPADELSQYNGYLAELSDSDAERARQA</sequence>
<organism evidence="3 4">
    <name type="scientific">Actinoalloteichus hoggarensis</name>
    <dbReference type="NCBI Taxonomy" id="1470176"/>
    <lineage>
        <taxon>Bacteria</taxon>
        <taxon>Bacillati</taxon>
        <taxon>Actinomycetota</taxon>
        <taxon>Actinomycetes</taxon>
        <taxon>Pseudonocardiales</taxon>
        <taxon>Pseudonocardiaceae</taxon>
        <taxon>Actinoalloteichus</taxon>
    </lineage>
</organism>
<feature type="transmembrane region" description="Helical" evidence="2">
    <location>
        <begin position="44"/>
        <end position="63"/>
    </location>
</feature>
<evidence type="ECO:0000313" key="4">
    <source>
        <dbReference type="Proteomes" id="UP000204221"/>
    </source>
</evidence>
<feature type="compositionally biased region" description="Polar residues" evidence="1">
    <location>
        <begin position="87"/>
        <end position="99"/>
    </location>
</feature>
<name>A0A221W657_9PSEU</name>
<evidence type="ECO:0000256" key="1">
    <source>
        <dbReference type="SAM" id="MobiDB-lite"/>
    </source>
</evidence>
<dbReference type="EMBL" id="CP022521">
    <property type="protein sequence ID" value="ASO21365.1"/>
    <property type="molecule type" value="Genomic_DNA"/>
</dbReference>
<keyword evidence="4" id="KW-1185">Reference proteome</keyword>
<feature type="compositionally biased region" description="Basic and acidic residues" evidence="1">
    <location>
        <begin position="144"/>
        <end position="160"/>
    </location>
</feature>
<keyword evidence="2" id="KW-0812">Transmembrane</keyword>
<keyword evidence="2" id="KW-0472">Membrane</keyword>
<dbReference type="KEGG" id="ahg:AHOG_18700"/>
<proteinExistence type="predicted"/>
<feature type="region of interest" description="Disordered" evidence="1">
    <location>
        <begin position="76"/>
        <end position="186"/>
    </location>
</feature>